<accession>A0A915PYX4</accession>
<evidence type="ECO:0000313" key="2">
    <source>
        <dbReference type="WBParaSite" id="sdigi.contig47.g2888.t1"/>
    </source>
</evidence>
<evidence type="ECO:0000313" key="1">
    <source>
        <dbReference type="Proteomes" id="UP000887581"/>
    </source>
</evidence>
<dbReference type="WBParaSite" id="sdigi.contig47.g2888.t1">
    <property type="protein sequence ID" value="sdigi.contig47.g2888.t1"/>
    <property type="gene ID" value="sdigi.contig47.g2888"/>
</dbReference>
<proteinExistence type="predicted"/>
<dbReference type="Proteomes" id="UP000887581">
    <property type="component" value="Unplaced"/>
</dbReference>
<dbReference type="AlphaFoldDB" id="A0A915PYX4"/>
<organism evidence="1 2">
    <name type="scientific">Setaria digitata</name>
    <dbReference type="NCBI Taxonomy" id="48799"/>
    <lineage>
        <taxon>Eukaryota</taxon>
        <taxon>Metazoa</taxon>
        <taxon>Ecdysozoa</taxon>
        <taxon>Nematoda</taxon>
        <taxon>Chromadorea</taxon>
        <taxon>Rhabditida</taxon>
        <taxon>Spirurina</taxon>
        <taxon>Spiruromorpha</taxon>
        <taxon>Filarioidea</taxon>
        <taxon>Setariidae</taxon>
        <taxon>Setaria</taxon>
    </lineage>
</organism>
<sequence length="93" mass="10490">MLKLPDLAEVRSFDDSIAVVLTSENIFLKSFVLETAKSVLDEFRSHNLQKFPIPVIGAGILKGYASQMQFQQSQWYVFEPTALEPVAGIMEIR</sequence>
<reference evidence="2" key="1">
    <citation type="submission" date="2022-11" db="UniProtKB">
        <authorList>
            <consortium name="WormBaseParasite"/>
        </authorList>
    </citation>
    <scope>IDENTIFICATION</scope>
</reference>
<protein>
    <submittedName>
        <fullName evidence="2">Uncharacterized protein</fullName>
    </submittedName>
</protein>
<keyword evidence="1" id="KW-1185">Reference proteome</keyword>
<name>A0A915PYX4_9BILA</name>